<reference evidence="11" key="1">
    <citation type="journal article" date="2019" name="Int. J. Syst. Evol. Microbiol.">
        <title>The Global Catalogue of Microorganisms (GCM) 10K type strain sequencing project: providing services to taxonomists for standard genome sequencing and annotation.</title>
        <authorList>
            <consortium name="The Broad Institute Genomics Platform"/>
            <consortium name="The Broad Institute Genome Sequencing Center for Infectious Disease"/>
            <person name="Wu L."/>
            <person name="Ma J."/>
        </authorList>
    </citation>
    <scope>NUCLEOTIDE SEQUENCE [LARGE SCALE GENOMIC DNA]</scope>
    <source>
        <strain evidence="11">KCTC 23916</strain>
    </source>
</reference>
<dbReference type="Proteomes" id="UP000620127">
    <property type="component" value="Unassembled WGS sequence"/>
</dbReference>
<dbReference type="InterPro" id="IPR025835">
    <property type="entry name" value="Thiopurine_S-MeTrfase"/>
</dbReference>
<dbReference type="NCBIfam" id="TIGR03840">
    <property type="entry name" value="TMPT_Se_Te"/>
    <property type="match status" value="1"/>
</dbReference>
<evidence type="ECO:0000256" key="6">
    <source>
        <dbReference type="ARBA" id="ARBA00022603"/>
    </source>
</evidence>
<keyword evidence="5 9" id="KW-0963">Cytoplasm</keyword>
<dbReference type="EC" id="2.1.1.67" evidence="4 9"/>
<gene>
    <name evidence="9 10" type="primary">tpm</name>
    <name evidence="10" type="ORF">GCM10011282_13220</name>
</gene>
<comment type="similarity">
    <text evidence="3 9">Belongs to the class I-like SAM-binding methyltransferase superfamily. TPMT family.</text>
</comment>
<dbReference type="NCBIfam" id="NF009732">
    <property type="entry name" value="PRK13255.1"/>
    <property type="match status" value="1"/>
</dbReference>
<keyword evidence="11" id="KW-1185">Reference proteome</keyword>
<dbReference type="RefSeq" id="WP_189345268.1">
    <property type="nucleotide sequence ID" value="NZ_BMYT01000002.1"/>
</dbReference>
<evidence type="ECO:0000256" key="4">
    <source>
        <dbReference type="ARBA" id="ARBA00011905"/>
    </source>
</evidence>
<evidence type="ECO:0000256" key="5">
    <source>
        <dbReference type="ARBA" id="ARBA00022490"/>
    </source>
</evidence>
<feature type="binding site" evidence="9">
    <location>
        <position position="123"/>
    </location>
    <ligand>
        <name>S-adenosyl-L-methionine</name>
        <dbReference type="ChEBI" id="CHEBI:59789"/>
    </ligand>
</feature>
<comment type="catalytic activity">
    <reaction evidence="1 9">
        <text>S-adenosyl-L-methionine + a thiopurine = S-adenosyl-L-homocysteine + a thiopurine S-methylether.</text>
        <dbReference type="EC" id="2.1.1.67"/>
    </reaction>
</comment>
<dbReference type="HAMAP" id="MF_00812">
    <property type="entry name" value="Thiopur_methtran"/>
    <property type="match status" value="1"/>
</dbReference>
<accession>A0ABQ2XB48</accession>
<dbReference type="InterPro" id="IPR008854">
    <property type="entry name" value="TPMT"/>
</dbReference>
<keyword evidence="8 9" id="KW-0949">S-adenosyl-L-methionine</keyword>
<name>A0ABQ2XB48_9BURK</name>
<dbReference type="PROSITE" id="PS51585">
    <property type="entry name" value="SAM_MT_TPMT"/>
    <property type="match status" value="1"/>
</dbReference>
<dbReference type="PANTHER" id="PTHR10259:SF11">
    <property type="entry name" value="THIOPURINE S-METHYLTRANSFERASE"/>
    <property type="match status" value="1"/>
</dbReference>
<dbReference type="EMBL" id="BMYT01000002">
    <property type="protein sequence ID" value="GGX08480.1"/>
    <property type="molecule type" value="Genomic_DNA"/>
</dbReference>
<dbReference type="PANTHER" id="PTHR10259">
    <property type="entry name" value="THIOPURINE S-METHYLTRANSFERASE"/>
    <property type="match status" value="1"/>
</dbReference>
<evidence type="ECO:0000256" key="1">
    <source>
        <dbReference type="ARBA" id="ARBA00000903"/>
    </source>
</evidence>
<protein>
    <recommendedName>
        <fullName evidence="4 9">Thiopurine S-methyltransferase</fullName>
        <ecNumber evidence="4 9">2.1.1.67</ecNumber>
    </recommendedName>
    <alternativeName>
        <fullName evidence="9">Thiopurine methyltransferase</fullName>
    </alternativeName>
</protein>
<dbReference type="SUPFAM" id="SSF53335">
    <property type="entry name" value="S-adenosyl-L-methionine-dependent methyltransferases"/>
    <property type="match status" value="1"/>
</dbReference>
<evidence type="ECO:0000256" key="8">
    <source>
        <dbReference type="ARBA" id="ARBA00022691"/>
    </source>
</evidence>
<evidence type="ECO:0000313" key="10">
    <source>
        <dbReference type="EMBL" id="GGX08480.1"/>
    </source>
</evidence>
<keyword evidence="7 9" id="KW-0808">Transferase</keyword>
<dbReference type="InterPro" id="IPR022474">
    <property type="entry name" value="Thiopur_S-MeTfrase_Se/Te_detox"/>
</dbReference>
<evidence type="ECO:0000313" key="11">
    <source>
        <dbReference type="Proteomes" id="UP000620127"/>
    </source>
</evidence>
<proteinExistence type="inferred from homology"/>
<evidence type="ECO:0000256" key="3">
    <source>
        <dbReference type="ARBA" id="ARBA00008145"/>
    </source>
</evidence>
<dbReference type="PIRSF" id="PIRSF023956">
    <property type="entry name" value="Thiopurine_S-methyltransferase"/>
    <property type="match status" value="1"/>
</dbReference>
<dbReference type="Gene3D" id="3.40.50.150">
    <property type="entry name" value="Vaccinia Virus protein VP39"/>
    <property type="match status" value="1"/>
</dbReference>
<evidence type="ECO:0000256" key="7">
    <source>
        <dbReference type="ARBA" id="ARBA00022679"/>
    </source>
</evidence>
<organism evidence="10 11">
    <name type="scientific">Undibacterium macrobrachii</name>
    <dbReference type="NCBI Taxonomy" id="1119058"/>
    <lineage>
        <taxon>Bacteria</taxon>
        <taxon>Pseudomonadati</taxon>
        <taxon>Pseudomonadota</taxon>
        <taxon>Betaproteobacteria</taxon>
        <taxon>Burkholderiales</taxon>
        <taxon>Oxalobacteraceae</taxon>
        <taxon>Undibacterium</taxon>
    </lineage>
</organism>
<keyword evidence="6 9" id="KW-0489">Methyltransferase</keyword>
<feature type="binding site" evidence="9">
    <location>
        <position position="45"/>
    </location>
    <ligand>
        <name>S-adenosyl-L-methionine</name>
        <dbReference type="ChEBI" id="CHEBI:59789"/>
    </ligand>
</feature>
<dbReference type="Pfam" id="PF05724">
    <property type="entry name" value="TPMT"/>
    <property type="match status" value="1"/>
</dbReference>
<feature type="binding site" evidence="9">
    <location>
        <position position="10"/>
    </location>
    <ligand>
        <name>S-adenosyl-L-methionine</name>
        <dbReference type="ChEBI" id="CHEBI:59789"/>
    </ligand>
</feature>
<sequence>MDAQFWHDKWQRREIGFHREQINPYLPAYFPTLGLQAGQTVFLPLCGKTRDVSYFLQLGLQLVGVELSEVAVQELFADLGVQPEISDVLGMRCYQTTQLRIFVGDFFELTAEHLGRIDAIYDRAALVALPLTMRQAYTKHLLDLSDNAPQLLITYEYDQNVVDGPPFSISRSEVEQHYAGAYAIEVLHTAEVEGGMKGKTSATEAVYCLRSKE</sequence>
<feature type="binding site" evidence="9">
    <location>
        <position position="66"/>
    </location>
    <ligand>
        <name>S-adenosyl-L-methionine</name>
        <dbReference type="ChEBI" id="CHEBI:59789"/>
    </ligand>
</feature>
<evidence type="ECO:0000256" key="2">
    <source>
        <dbReference type="ARBA" id="ARBA00004496"/>
    </source>
</evidence>
<dbReference type="InterPro" id="IPR029063">
    <property type="entry name" value="SAM-dependent_MTases_sf"/>
</dbReference>
<evidence type="ECO:0000256" key="9">
    <source>
        <dbReference type="HAMAP-Rule" id="MF_00812"/>
    </source>
</evidence>
<comment type="subcellular location">
    <subcellularLocation>
        <location evidence="2 9">Cytoplasm</location>
    </subcellularLocation>
</comment>
<comment type="caution">
    <text evidence="10">The sequence shown here is derived from an EMBL/GenBank/DDBJ whole genome shotgun (WGS) entry which is preliminary data.</text>
</comment>